<keyword evidence="2" id="KW-0472">Membrane</keyword>
<feature type="transmembrane region" description="Helical" evidence="2">
    <location>
        <begin position="95"/>
        <end position="114"/>
    </location>
</feature>
<sequence>MQKKIEKIDNQQEPKEKSHKVLQARASFEGPIPPPQILSGYKDIDSSFPDRILKMAEEDLHTRHNMNYLGWFGTYSLSLILVGGGIYLVANDKQIYGLIILAASAIFPILQLFFKKQSKKD</sequence>
<feature type="transmembrane region" description="Helical" evidence="2">
    <location>
        <begin position="68"/>
        <end position="89"/>
    </location>
</feature>
<evidence type="ECO:0000256" key="2">
    <source>
        <dbReference type="SAM" id="Phobius"/>
    </source>
</evidence>
<organism evidence="3 4">
    <name type="scientific">Helicobacter mastomyrinus</name>
    <dbReference type="NCBI Taxonomy" id="287948"/>
    <lineage>
        <taxon>Bacteria</taxon>
        <taxon>Pseudomonadati</taxon>
        <taxon>Campylobacterota</taxon>
        <taxon>Epsilonproteobacteria</taxon>
        <taxon>Campylobacterales</taxon>
        <taxon>Helicobacteraceae</taxon>
        <taxon>Helicobacter</taxon>
    </lineage>
</organism>
<accession>A0ABZ3F3A1</accession>
<proteinExistence type="predicted"/>
<protein>
    <recommendedName>
        <fullName evidence="5">DUF2335 domain-containing protein</fullName>
    </recommendedName>
</protein>
<keyword evidence="2" id="KW-1133">Transmembrane helix</keyword>
<gene>
    <name evidence="3" type="ORF">V3I05_07940</name>
</gene>
<keyword evidence="2" id="KW-0812">Transmembrane</keyword>
<evidence type="ECO:0000256" key="1">
    <source>
        <dbReference type="SAM" id="MobiDB-lite"/>
    </source>
</evidence>
<feature type="compositionally biased region" description="Basic and acidic residues" evidence="1">
    <location>
        <begin position="1"/>
        <end position="16"/>
    </location>
</feature>
<dbReference type="Proteomes" id="UP001434737">
    <property type="component" value="Chromosome"/>
</dbReference>
<name>A0ABZ3F3A1_9HELI</name>
<evidence type="ECO:0000313" key="4">
    <source>
        <dbReference type="Proteomes" id="UP001434737"/>
    </source>
</evidence>
<keyword evidence="4" id="KW-1185">Reference proteome</keyword>
<reference evidence="3 4" key="1">
    <citation type="submission" date="2024-02" db="EMBL/GenBank/DDBJ databases">
        <title>Genome and pathogenicity analysis of Helicobacter mastomyrinus isolated from mice.</title>
        <authorList>
            <person name="Zhu L."/>
        </authorList>
    </citation>
    <scope>NUCLEOTIDE SEQUENCE [LARGE SCALE GENOMIC DNA]</scope>
    <source>
        <strain evidence="3 4">Hm-17</strain>
    </source>
</reference>
<dbReference type="RefSeq" id="WP_343353257.1">
    <property type="nucleotide sequence ID" value="NZ_CP145316.1"/>
</dbReference>
<feature type="region of interest" description="Disordered" evidence="1">
    <location>
        <begin position="1"/>
        <end position="20"/>
    </location>
</feature>
<evidence type="ECO:0008006" key="5">
    <source>
        <dbReference type="Google" id="ProtNLM"/>
    </source>
</evidence>
<evidence type="ECO:0000313" key="3">
    <source>
        <dbReference type="EMBL" id="XAM17611.1"/>
    </source>
</evidence>
<dbReference type="EMBL" id="CP145316">
    <property type="protein sequence ID" value="XAM17611.1"/>
    <property type="molecule type" value="Genomic_DNA"/>
</dbReference>